<name>A0ACC2GW06_DALPE</name>
<dbReference type="EMBL" id="CM055735">
    <property type="protein sequence ID" value="KAJ8007671.1"/>
    <property type="molecule type" value="Genomic_DNA"/>
</dbReference>
<evidence type="ECO:0000313" key="2">
    <source>
        <dbReference type="Proteomes" id="UP001157502"/>
    </source>
</evidence>
<comment type="caution">
    <text evidence="1">The sequence shown here is derived from an EMBL/GenBank/DDBJ whole genome shotgun (WGS) entry which is preliminary data.</text>
</comment>
<gene>
    <name evidence="1" type="ORF">DPEC_G00096580</name>
</gene>
<proteinExistence type="predicted"/>
<organism evidence="1 2">
    <name type="scientific">Dallia pectoralis</name>
    <name type="common">Alaska blackfish</name>
    <dbReference type="NCBI Taxonomy" id="75939"/>
    <lineage>
        <taxon>Eukaryota</taxon>
        <taxon>Metazoa</taxon>
        <taxon>Chordata</taxon>
        <taxon>Craniata</taxon>
        <taxon>Vertebrata</taxon>
        <taxon>Euteleostomi</taxon>
        <taxon>Actinopterygii</taxon>
        <taxon>Neopterygii</taxon>
        <taxon>Teleostei</taxon>
        <taxon>Protacanthopterygii</taxon>
        <taxon>Esociformes</taxon>
        <taxon>Umbridae</taxon>
        <taxon>Dallia</taxon>
    </lineage>
</organism>
<sequence>MVPHFPPPYSLSPTATSFFIWRVTVTHNIAAVIEEGTQEQSKCPLWKEVRQPRVTASRFYEVSHVRGESSGQALAVRILKGVRQSSAMRRGLECEPEVLKQYSKLFNVNVSLCGFVIHPDAPHLGASPDAKVYDPDAEPSFGLAEVKCPDICNISEAGHVRFVNGQAKLKRNHKFYWQVQGQLAVTGLSWCDFITDTKGDLTVERVWRDDVMIKEMKEMVDLYFFGTYMDMYLQKK</sequence>
<dbReference type="Proteomes" id="UP001157502">
    <property type="component" value="Chromosome 8"/>
</dbReference>
<keyword evidence="2" id="KW-1185">Reference proteome</keyword>
<protein>
    <submittedName>
        <fullName evidence="1">Uncharacterized protein</fullName>
    </submittedName>
</protein>
<evidence type="ECO:0000313" key="1">
    <source>
        <dbReference type="EMBL" id="KAJ8007671.1"/>
    </source>
</evidence>
<accession>A0ACC2GW06</accession>
<reference evidence="1" key="1">
    <citation type="submission" date="2021-05" db="EMBL/GenBank/DDBJ databases">
        <authorList>
            <person name="Pan Q."/>
            <person name="Jouanno E."/>
            <person name="Zahm M."/>
            <person name="Klopp C."/>
            <person name="Cabau C."/>
            <person name="Louis A."/>
            <person name="Berthelot C."/>
            <person name="Parey E."/>
            <person name="Roest Crollius H."/>
            <person name="Montfort J."/>
            <person name="Robinson-Rechavi M."/>
            <person name="Bouchez O."/>
            <person name="Lampietro C."/>
            <person name="Lopez Roques C."/>
            <person name="Donnadieu C."/>
            <person name="Postlethwait J."/>
            <person name="Bobe J."/>
            <person name="Dillon D."/>
            <person name="Chandos A."/>
            <person name="von Hippel F."/>
            <person name="Guiguen Y."/>
        </authorList>
    </citation>
    <scope>NUCLEOTIDE SEQUENCE</scope>
    <source>
        <strain evidence="1">YG-Jan2019</strain>
    </source>
</reference>